<comment type="caution">
    <text evidence="3">The sequence shown here is derived from an EMBL/GenBank/DDBJ whole genome shotgun (WGS) entry which is preliminary data.</text>
</comment>
<dbReference type="AlphaFoldDB" id="A0A419F8S2"/>
<proteinExistence type="inferred from homology"/>
<comment type="similarity">
    <text evidence="1">Belongs to the NAD(P)-dependent epimerase/dehydratase family.</text>
</comment>
<sequence>MHEIRDKSIFLTGGAGFIGTTLVHRLLEHNRIVVYDNGHRNALKDSPAWTHPNLFFIHGDVLNSEMLSESIKRAKPDMVLHLAAIAGVDTVLRVPARTMKINFIGTYNVLEATIAHAPKAERFVDFSTSEVFGTHVYHAEEMSATTLGSVGEARWTYAVSKLAAEHLVHNYGKETGLPTVSIRPFNVFGPRQVGVGAIHTFVVRALMNQPLEIHGDGNQIRAWCYIDDMVEGILLTLTRPEAVGHVFNIGNPKGTVTINTLAEKIRALAGSQSEIVFVKKNYVDVELRIPSIQKAAELLGFQPTVDLNEGLSRTIEWYRGQMEQGKTAGFLHEDRQQPRHVVAHI</sequence>
<evidence type="ECO:0000259" key="2">
    <source>
        <dbReference type="Pfam" id="PF01370"/>
    </source>
</evidence>
<dbReference type="InterPro" id="IPR001509">
    <property type="entry name" value="Epimerase_deHydtase"/>
</dbReference>
<evidence type="ECO:0000256" key="1">
    <source>
        <dbReference type="ARBA" id="ARBA00007637"/>
    </source>
</evidence>
<organism evidence="3 4">
    <name type="scientific">Candidatus Abyssobacteria bacterium SURF_17</name>
    <dbReference type="NCBI Taxonomy" id="2093361"/>
    <lineage>
        <taxon>Bacteria</taxon>
        <taxon>Pseudomonadati</taxon>
        <taxon>Candidatus Hydrogenedentota</taxon>
        <taxon>Candidatus Abyssobacteria</taxon>
    </lineage>
</organism>
<dbReference type="Pfam" id="PF01370">
    <property type="entry name" value="Epimerase"/>
    <property type="match status" value="1"/>
</dbReference>
<dbReference type="PANTHER" id="PTHR43000">
    <property type="entry name" value="DTDP-D-GLUCOSE 4,6-DEHYDRATASE-RELATED"/>
    <property type="match status" value="1"/>
</dbReference>
<gene>
    <name evidence="3" type="ORF">C4532_01550</name>
</gene>
<feature type="domain" description="NAD-dependent epimerase/dehydratase" evidence="2">
    <location>
        <begin position="9"/>
        <end position="250"/>
    </location>
</feature>
<name>A0A419F8S2_9BACT</name>
<dbReference type="EMBL" id="QZKI01000010">
    <property type="protein sequence ID" value="RJP74790.1"/>
    <property type="molecule type" value="Genomic_DNA"/>
</dbReference>
<protein>
    <submittedName>
        <fullName evidence="3">NAD-dependent epimerase/dehydratase family protein</fullName>
    </submittedName>
</protein>
<dbReference type="SUPFAM" id="SSF51735">
    <property type="entry name" value="NAD(P)-binding Rossmann-fold domains"/>
    <property type="match status" value="1"/>
</dbReference>
<reference evidence="3 4" key="1">
    <citation type="journal article" date="2017" name="ISME J.">
        <title>Energy and carbon metabolisms in a deep terrestrial subsurface fluid microbial community.</title>
        <authorList>
            <person name="Momper L."/>
            <person name="Jungbluth S.P."/>
            <person name="Lee M.D."/>
            <person name="Amend J.P."/>
        </authorList>
    </citation>
    <scope>NUCLEOTIDE SEQUENCE [LARGE SCALE GENOMIC DNA]</scope>
    <source>
        <strain evidence="3">SURF_17</strain>
    </source>
</reference>
<evidence type="ECO:0000313" key="3">
    <source>
        <dbReference type="EMBL" id="RJP74790.1"/>
    </source>
</evidence>
<evidence type="ECO:0000313" key="4">
    <source>
        <dbReference type="Proteomes" id="UP000285961"/>
    </source>
</evidence>
<accession>A0A419F8S2</accession>
<dbReference type="Gene3D" id="3.40.50.720">
    <property type="entry name" value="NAD(P)-binding Rossmann-like Domain"/>
    <property type="match status" value="1"/>
</dbReference>
<dbReference type="Proteomes" id="UP000285961">
    <property type="component" value="Unassembled WGS sequence"/>
</dbReference>
<dbReference type="InterPro" id="IPR036291">
    <property type="entry name" value="NAD(P)-bd_dom_sf"/>
</dbReference>